<evidence type="ECO:0000259" key="1">
    <source>
        <dbReference type="Pfam" id="PF25895"/>
    </source>
</evidence>
<organism evidence="3 4">
    <name type="scientific">Brassica napus</name>
    <name type="common">Rape</name>
    <dbReference type="NCBI Taxonomy" id="3708"/>
    <lineage>
        <taxon>Eukaryota</taxon>
        <taxon>Viridiplantae</taxon>
        <taxon>Streptophyta</taxon>
        <taxon>Embryophyta</taxon>
        <taxon>Tracheophyta</taxon>
        <taxon>Spermatophyta</taxon>
        <taxon>Magnoliopsida</taxon>
        <taxon>eudicotyledons</taxon>
        <taxon>Gunneridae</taxon>
        <taxon>Pentapetalae</taxon>
        <taxon>rosids</taxon>
        <taxon>malvids</taxon>
        <taxon>Brassicales</taxon>
        <taxon>Brassicaceae</taxon>
        <taxon>Brassiceae</taxon>
        <taxon>Brassica</taxon>
    </lineage>
</organism>
<proteinExistence type="predicted"/>
<dbReference type="Gramene" id="CDY33700">
    <property type="protein sequence ID" value="CDY33700"/>
    <property type="gene ID" value="GSBRNA2T00055088001"/>
</dbReference>
<dbReference type="PaxDb" id="3708-A0A078H517"/>
<sequence>MSCTCGREGSLLRSCVCSVAANGCCGRWLAPGPVLASLLALAAYKLPEKHRGLRRRLRCAIACGFPFPKSKRSGAEAASMLLRFNIARTSIVKLGFIQIRELGKPRNRYGGFASCCSVSARPFG</sequence>
<dbReference type="AlphaFoldDB" id="A0A078H517"/>
<reference evidence="2" key="3">
    <citation type="submission" date="2021-01" db="EMBL/GenBank/DDBJ databases">
        <authorList>
            <consortium name="Genoscope - CEA"/>
            <person name="William W."/>
        </authorList>
    </citation>
    <scope>NUCLEOTIDE SEQUENCE</scope>
</reference>
<keyword evidence="4" id="KW-1185">Reference proteome</keyword>
<protein>
    <submittedName>
        <fullName evidence="2">(rape) hypothetical protein</fullName>
    </submittedName>
    <submittedName>
        <fullName evidence="3">BnaC04g29510D protein</fullName>
    </submittedName>
</protein>
<dbReference type="Proteomes" id="UP000028999">
    <property type="component" value="Unassembled WGS sequence"/>
</dbReference>
<dbReference type="EMBL" id="HG994368">
    <property type="protein sequence ID" value="CAF1857348.1"/>
    <property type="molecule type" value="Genomic_DNA"/>
</dbReference>
<name>A0A078H517_BRANA</name>
<accession>A0A078H517</accession>
<feature type="domain" description="Plant disease resistance WDH" evidence="1">
    <location>
        <begin position="26"/>
        <end position="102"/>
    </location>
</feature>
<reference evidence="3" key="2">
    <citation type="submission" date="2014-06" db="EMBL/GenBank/DDBJ databases">
        <authorList>
            <person name="Genoscope - CEA"/>
        </authorList>
    </citation>
    <scope>NUCLEOTIDE SEQUENCE</scope>
</reference>
<evidence type="ECO:0000313" key="3">
    <source>
        <dbReference type="EMBL" id="CDY33700.1"/>
    </source>
</evidence>
<dbReference type="STRING" id="3708.A0A078H517"/>
<dbReference type="InterPro" id="IPR058874">
    <property type="entry name" value="WHD_plant"/>
</dbReference>
<gene>
    <name evidence="3" type="primary">BnaC04g29510D</name>
    <name evidence="2" type="ORF">DARMORV10_C04P43120.1</name>
    <name evidence="3" type="ORF">GSBRNA2T00055088001</name>
</gene>
<dbReference type="EMBL" id="LK032320">
    <property type="protein sequence ID" value="CDY33700.1"/>
    <property type="molecule type" value="Genomic_DNA"/>
</dbReference>
<evidence type="ECO:0000313" key="2">
    <source>
        <dbReference type="EMBL" id="CAF1857348.1"/>
    </source>
</evidence>
<dbReference type="Proteomes" id="UP001295469">
    <property type="component" value="Chromosome C04"/>
</dbReference>
<reference evidence="3 4" key="1">
    <citation type="journal article" date="2014" name="Science">
        <title>Plant genetics. Early allopolyploid evolution in the post-Neolithic Brassica napus oilseed genome.</title>
        <authorList>
            <person name="Chalhoub B."/>
            <person name="Denoeud F."/>
            <person name="Liu S."/>
            <person name="Parkin I.A."/>
            <person name="Tang H."/>
            <person name="Wang X."/>
            <person name="Chiquet J."/>
            <person name="Belcram H."/>
            <person name="Tong C."/>
            <person name="Samans B."/>
            <person name="Correa M."/>
            <person name="Da Silva C."/>
            <person name="Just J."/>
            <person name="Falentin C."/>
            <person name="Koh C.S."/>
            <person name="Le Clainche I."/>
            <person name="Bernard M."/>
            <person name="Bento P."/>
            <person name="Noel B."/>
            <person name="Labadie K."/>
            <person name="Alberti A."/>
            <person name="Charles M."/>
            <person name="Arnaud D."/>
            <person name="Guo H."/>
            <person name="Daviaud C."/>
            <person name="Alamery S."/>
            <person name="Jabbari K."/>
            <person name="Zhao M."/>
            <person name="Edger P.P."/>
            <person name="Chelaifa H."/>
            <person name="Tack D."/>
            <person name="Lassalle G."/>
            <person name="Mestiri I."/>
            <person name="Schnel N."/>
            <person name="Le Paslier M.C."/>
            <person name="Fan G."/>
            <person name="Renault V."/>
            <person name="Bayer P.E."/>
            <person name="Golicz A.A."/>
            <person name="Manoli S."/>
            <person name="Lee T.H."/>
            <person name="Thi V.H."/>
            <person name="Chalabi S."/>
            <person name="Hu Q."/>
            <person name="Fan C."/>
            <person name="Tollenaere R."/>
            <person name="Lu Y."/>
            <person name="Battail C."/>
            <person name="Shen J."/>
            <person name="Sidebottom C.H."/>
            <person name="Wang X."/>
            <person name="Canaguier A."/>
            <person name="Chauveau A."/>
            <person name="Berard A."/>
            <person name="Deniot G."/>
            <person name="Guan M."/>
            <person name="Liu Z."/>
            <person name="Sun F."/>
            <person name="Lim Y.P."/>
            <person name="Lyons E."/>
            <person name="Town C.D."/>
            <person name="Bancroft I."/>
            <person name="Wang X."/>
            <person name="Meng J."/>
            <person name="Ma J."/>
            <person name="Pires J.C."/>
            <person name="King G.J."/>
            <person name="Brunel D."/>
            <person name="Delourme R."/>
            <person name="Renard M."/>
            <person name="Aury J.M."/>
            <person name="Adams K.L."/>
            <person name="Batley J."/>
            <person name="Snowdon R.J."/>
            <person name="Tost J."/>
            <person name="Edwards D."/>
            <person name="Zhou Y."/>
            <person name="Hua W."/>
            <person name="Sharpe A.G."/>
            <person name="Paterson A.H."/>
            <person name="Guan C."/>
            <person name="Wincker P."/>
        </authorList>
    </citation>
    <scope>NUCLEOTIDE SEQUENCE [LARGE SCALE GENOMIC DNA]</scope>
    <source>
        <strain evidence="4">cv. Darmor-bzh</strain>
    </source>
</reference>
<dbReference type="OMA" id="ANGCCGR"/>
<dbReference type="Pfam" id="PF25895">
    <property type="entry name" value="WHD_plant_disease"/>
    <property type="match status" value="1"/>
</dbReference>
<evidence type="ECO:0000313" key="4">
    <source>
        <dbReference type="Proteomes" id="UP000028999"/>
    </source>
</evidence>